<keyword evidence="5" id="KW-1185">Reference proteome</keyword>
<dbReference type="OrthoDB" id="1032190at2759"/>
<dbReference type="Proteomes" id="UP000886595">
    <property type="component" value="Unassembled WGS sequence"/>
</dbReference>
<keyword evidence="2" id="KW-0677">Repeat</keyword>
<feature type="domain" description="C-JID" evidence="3">
    <location>
        <begin position="243"/>
        <end position="321"/>
    </location>
</feature>
<protein>
    <recommendedName>
        <fullName evidence="3">C-JID domain-containing protein</fullName>
    </recommendedName>
</protein>
<dbReference type="Pfam" id="PF07725">
    <property type="entry name" value="LRR_3"/>
    <property type="match status" value="1"/>
</dbReference>
<sequence length="340" mass="38395">MSKLLVQLVRQVVQNEFVSEPGKRRFLNDASDIGEVLNDDDNAGKSSVIGINLDEGDEITWTSERAFERLSNLQFLRILGKCVNPQSMNYLSQKIRGLIWPNFKMTCFPSSFNPKLLVKLEMHSSKLVKFWEGIKPLSNLKWMDLSDSRKLEELPDLSTATNLHDLNLSDCERLVELPSSIGSAVNLHQLNFHNCMSLGKSSVIGINLDEGDEITWTSERAFERLSNLQFLGTKRDGVNLQIFPAEEVPQCFTYQSSGSSLTVKLNQTPLGTSTKFKACIVCGGEDEMGFREWERASVSCSITGVDFHRACFEFEVDYADLIKRKNTGDKRMWGYAGKHD</sequence>
<evidence type="ECO:0000313" key="4">
    <source>
        <dbReference type="EMBL" id="KAG2291226.1"/>
    </source>
</evidence>
<evidence type="ECO:0000313" key="5">
    <source>
        <dbReference type="Proteomes" id="UP000886595"/>
    </source>
</evidence>
<dbReference type="AlphaFoldDB" id="A0A8X7UVG7"/>
<dbReference type="Gene3D" id="3.80.10.10">
    <property type="entry name" value="Ribonuclease Inhibitor"/>
    <property type="match status" value="1"/>
</dbReference>
<organism evidence="4 5">
    <name type="scientific">Brassica carinata</name>
    <name type="common">Ethiopian mustard</name>
    <name type="synonym">Abyssinian cabbage</name>
    <dbReference type="NCBI Taxonomy" id="52824"/>
    <lineage>
        <taxon>Eukaryota</taxon>
        <taxon>Viridiplantae</taxon>
        <taxon>Streptophyta</taxon>
        <taxon>Embryophyta</taxon>
        <taxon>Tracheophyta</taxon>
        <taxon>Spermatophyta</taxon>
        <taxon>Magnoliopsida</taxon>
        <taxon>eudicotyledons</taxon>
        <taxon>Gunneridae</taxon>
        <taxon>Pentapetalae</taxon>
        <taxon>rosids</taxon>
        <taxon>malvids</taxon>
        <taxon>Brassicales</taxon>
        <taxon>Brassicaceae</taxon>
        <taxon>Brassiceae</taxon>
        <taxon>Brassica</taxon>
    </lineage>
</organism>
<evidence type="ECO:0000259" key="3">
    <source>
        <dbReference type="Pfam" id="PF20160"/>
    </source>
</evidence>
<dbReference type="Pfam" id="PF20160">
    <property type="entry name" value="C-JID"/>
    <property type="match status" value="1"/>
</dbReference>
<comment type="caution">
    <text evidence="4">The sequence shown here is derived from an EMBL/GenBank/DDBJ whole genome shotgun (WGS) entry which is preliminary data.</text>
</comment>
<dbReference type="InterPro" id="IPR011713">
    <property type="entry name" value="Leu-rich_rpt_3"/>
</dbReference>
<dbReference type="InterPro" id="IPR045344">
    <property type="entry name" value="C-JID"/>
</dbReference>
<accession>A0A8X7UVG7</accession>
<evidence type="ECO:0000256" key="1">
    <source>
        <dbReference type="ARBA" id="ARBA00022614"/>
    </source>
</evidence>
<dbReference type="InterPro" id="IPR044974">
    <property type="entry name" value="Disease_R_plants"/>
</dbReference>
<dbReference type="PANTHER" id="PTHR11017:SF297">
    <property type="entry name" value="ADP-RIBOSYL CYCLASE_CYCLIC ADP-RIBOSE HYDROLASE"/>
    <property type="match status" value="1"/>
</dbReference>
<evidence type="ECO:0000256" key="2">
    <source>
        <dbReference type="ARBA" id="ARBA00022737"/>
    </source>
</evidence>
<name>A0A8X7UVG7_BRACI</name>
<dbReference type="PANTHER" id="PTHR11017">
    <property type="entry name" value="LEUCINE-RICH REPEAT-CONTAINING PROTEIN"/>
    <property type="match status" value="1"/>
</dbReference>
<dbReference type="SUPFAM" id="SSF52058">
    <property type="entry name" value="L domain-like"/>
    <property type="match status" value="1"/>
</dbReference>
<dbReference type="EMBL" id="JAAMPC010000009">
    <property type="protein sequence ID" value="KAG2291226.1"/>
    <property type="molecule type" value="Genomic_DNA"/>
</dbReference>
<gene>
    <name evidence="4" type="ORF">Bca52824_037895</name>
</gene>
<proteinExistence type="predicted"/>
<reference evidence="4 5" key="1">
    <citation type="submission" date="2020-02" db="EMBL/GenBank/DDBJ databases">
        <authorList>
            <person name="Ma Q."/>
            <person name="Huang Y."/>
            <person name="Song X."/>
            <person name="Pei D."/>
        </authorList>
    </citation>
    <scope>NUCLEOTIDE SEQUENCE [LARGE SCALE GENOMIC DNA]</scope>
    <source>
        <strain evidence="4">Sxm20200214</strain>
        <tissue evidence="4">Leaf</tissue>
    </source>
</reference>
<dbReference type="InterPro" id="IPR032675">
    <property type="entry name" value="LRR_dom_sf"/>
</dbReference>
<keyword evidence="1" id="KW-0433">Leucine-rich repeat</keyword>
<dbReference type="GO" id="GO:0006952">
    <property type="term" value="P:defense response"/>
    <property type="evidence" value="ECO:0007669"/>
    <property type="project" value="InterPro"/>
</dbReference>